<keyword evidence="3" id="KW-1185">Reference proteome</keyword>
<dbReference type="OrthoDB" id="1331669at2"/>
<keyword evidence="1" id="KW-0812">Transmembrane</keyword>
<organism evidence="2 3">
    <name type="scientific">Moheibacter sediminis</name>
    <dbReference type="NCBI Taxonomy" id="1434700"/>
    <lineage>
        <taxon>Bacteria</taxon>
        <taxon>Pseudomonadati</taxon>
        <taxon>Bacteroidota</taxon>
        <taxon>Flavobacteriia</taxon>
        <taxon>Flavobacteriales</taxon>
        <taxon>Weeksellaceae</taxon>
        <taxon>Moheibacter</taxon>
    </lineage>
</organism>
<feature type="transmembrane region" description="Helical" evidence="1">
    <location>
        <begin position="214"/>
        <end position="247"/>
    </location>
</feature>
<dbReference type="EMBL" id="FWXS01000003">
    <property type="protein sequence ID" value="SMC51534.1"/>
    <property type="molecule type" value="Genomic_DNA"/>
</dbReference>
<sequence>MENSFVKNKLEQIKREGYGLHLEGVLSDAFDIHKKSILPGFVVTLLYFLILMIVGLSMFGMVYGMSLTEFMETAQRNPNALEAALSNIALNSKLISSLLSAVVTALITPMLAGLYKVAYNTQYGGNGSVSDLFVYYKQPYFSNIVIYTFLFTAIMQLVNVGFDEFIPGFGSFIYLILFIILSVFLVFTIPFIVFGNFSWIEAVKSSISVTSKNWFFLLFILAISFIISFIGVIFCGVGILFTFPFLYIATFVLYDKIIGFNNEADDISKIGEIQ</sequence>
<dbReference type="RefSeq" id="WP_084016796.1">
    <property type="nucleotide sequence ID" value="NZ_FWXS01000003.1"/>
</dbReference>
<evidence type="ECO:0000256" key="1">
    <source>
        <dbReference type="SAM" id="Phobius"/>
    </source>
</evidence>
<proteinExistence type="predicted"/>
<evidence type="ECO:0008006" key="4">
    <source>
        <dbReference type="Google" id="ProtNLM"/>
    </source>
</evidence>
<keyword evidence="1" id="KW-1133">Transmembrane helix</keyword>
<feature type="transmembrane region" description="Helical" evidence="1">
    <location>
        <begin position="140"/>
        <end position="160"/>
    </location>
</feature>
<evidence type="ECO:0000313" key="2">
    <source>
        <dbReference type="EMBL" id="SMC51534.1"/>
    </source>
</evidence>
<dbReference type="AlphaFoldDB" id="A0A1W1ZT12"/>
<protein>
    <recommendedName>
        <fullName evidence="4">Membrane domain of glycerophosphoryl diester phosphodiesterase</fullName>
    </recommendedName>
</protein>
<name>A0A1W1ZT12_9FLAO</name>
<feature type="transmembrane region" description="Helical" evidence="1">
    <location>
        <begin position="37"/>
        <end position="63"/>
    </location>
</feature>
<feature type="transmembrane region" description="Helical" evidence="1">
    <location>
        <begin position="172"/>
        <end position="194"/>
    </location>
</feature>
<dbReference type="Proteomes" id="UP000192393">
    <property type="component" value="Unassembled WGS sequence"/>
</dbReference>
<feature type="transmembrane region" description="Helical" evidence="1">
    <location>
        <begin position="94"/>
        <end position="115"/>
    </location>
</feature>
<evidence type="ECO:0000313" key="3">
    <source>
        <dbReference type="Proteomes" id="UP000192393"/>
    </source>
</evidence>
<gene>
    <name evidence="2" type="ORF">SAMN06296427_103214</name>
</gene>
<keyword evidence="1" id="KW-0472">Membrane</keyword>
<dbReference type="STRING" id="1434700.SAMN06296427_103214"/>
<accession>A0A1W1ZT12</accession>
<reference evidence="2 3" key="1">
    <citation type="submission" date="2017-04" db="EMBL/GenBank/DDBJ databases">
        <authorList>
            <person name="Afonso C.L."/>
            <person name="Miller P.J."/>
            <person name="Scott M.A."/>
            <person name="Spackman E."/>
            <person name="Goraichik I."/>
            <person name="Dimitrov K.M."/>
            <person name="Suarez D.L."/>
            <person name="Swayne D.E."/>
        </authorList>
    </citation>
    <scope>NUCLEOTIDE SEQUENCE [LARGE SCALE GENOMIC DNA]</scope>
    <source>
        <strain evidence="2 3">CGMCC 1.12708</strain>
    </source>
</reference>